<evidence type="ECO:0000256" key="11">
    <source>
        <dbReference type="RuleBase" id="RU004161"/>
    </source>
</evidence>
<dbReference type="EC" id="4.2.1.24" evidence="3"/>
<evidence type="ECO:0000256" key="7">
    <source>
        <dbReference type="ARBA" id="ARBA00025628"/>
    </source>
</evidence>
<evidence type="ECO:0000313" key="14">
    <source>
        <dbReference type="Proteomes" id="UP000440578"/>
    </source>
</evidence>
<dbReference type="EMBL" id="VIIS01001052">
    <property type="protein sequence ID" value="KAF0302505.1"/>
    <property type="molecule type" value="Genomic_DNA"/>
</dbReference>
<evidence type="ECO:0000256" key="2">
    <source>
        <dbReference type="ARBA" id="ARBA00008055"/>
    </source>
</evidence>
<dbReference type="GO" id="GO:0005829">
    <property type="term" value="C:cytosol"/>
    <property type="evidence" value="ECO:0007669"/>
    <property type="project" value="TreeGrafter"/>
</dbReference>
<organism evidence="13 14">
    <name type="scientific">Amphibalanus amphitrite</name>
    <name type="common">Striped barnacle</name>
    <name type="synonym">Balanus amphitrite</name>
    <dbReference type="NCBI Taxonomy" id="1232801"/>
    <lineage>
        <taxon>Eukaryota</taxon>
        <taxon>Metazoa</taxon>
        <taxon>Ecdysozoa</taxon>
        <taxon>Arthropoda</taxon>
        <taxon>Crustacea</taxon>
        <taxon>Multicrustacea</taxon>
        <taxon>Cirripedia</taxon>
        <taxon>Thoracica</taxon>
        <taxon>Thoracicalcarea</taxon>
        <taxon>Balanomorpha</taxon>
        <taxon>Balanoidea</taxon>
        <taxon>Balanidae</taxon>
        <taxon>Amphibalaninae</taxon>
        <taxon>Amphibalanus</taxon>
    </lineage>
</organism>
<dbReference type="Gene3D" id="3.20.20.70">
    <property type="entry name" value="Aldolase class I"/>
    <property type="match status" value="1"/>
</dbReference>
<feature type="compositionally biased region" description="Basic residues" evidence="12">
    <location>
        <begin position="185"/>
        <end position="198"/>
    </location>
</feature>
<evidence type="ECO:0000256" key="4">
    <source>
        <dbReference type="ARBA" id="ARBA00023133"/>
    </source>
</evidence>
<feature type="region of interest" description="Disordered" evidence="12">
    <location>
        <begin position="179"/>
        <end position="243"/>
    </location>
</feature>
<evidence type="ECO:0000256" key="6">
    <source>
        <dbReference type="ARBA" id="ARBA00023244"/>
    </source>
</evidence>
<evidence type="ECO:0000256" key="3">
    <source>
        <dbReference type="ARBA" id="ARBA00012053"/>
    </source>
</evidence>
<keyword evidence="14" id="KW-1185">Reference proteome</keyword>
<dbReference type="PANTHER" id="PTHR11458">
    <property type="entry name" value="DELTA-AMINOLEVULINIC ACID DEHYDRATASE"/>
    <property type="match status" value="1"/>
</dbReference>
<dbReference type="SMART" id="SM01004">
    <property type="entry name" value="ALAD"/>
    <property type="match status" value="1"/>
</dbReference>
<dbReference type="EMBL" id="VIIS01001052">
    <property type="protein sequence ID" value="KAF0302504.1"/>
    <property type="molecule type" value="Genomic_DNA"/>
</dbReference>
<dbReference type="PRINTS" id="PR00144">
    <property type="entry name" value="DALDHYDRTASE"/>
</dbReference>
<name>A0A6A4W7N8_AMPAM</name>
<dbReference type="Proteomes" id="UP000440578">
    <property type="component" value="Unassembled WGS sequence"/>
</dbReference>
<proteinExistence type="inferred from homology"/>
<dbReference type="InterPro" id="IPR001731">
    <property type="entry name" value="ALAD"/>
</dbReference>
<dbReference type="Pfam" id="PF00490">
    <property type="entry name" value="ALAD"/>
    <property type="match status" value="1"/>
</dbReference>
<evidence type="ECO:0000256" key="9">
    <source>
        <dbReference type="ARBA" id="ARBA00032837"/>
    </source>
</evidence>
<dbReference type="UniPathway" id="UPA00251">
    <property type="reaction ID" value="UER00318"/>
</dbReference>
<dbReference type="SUPFAM" id="SSF51569">
    <property type="entry name" value="Aldolase"/>
    <property type="match status" value="1"/>
</dbReference>
<comment type="similarity">
    <text evidence="2 11">Belongs to the ALAD family.</text>
</comment>
<evidence type="ECO:0000256" key="8">
    <source>
        <dbReference type="ARBA" id="ARBA00025861"/>
    </source>
</evidence>
<protein>
    <recommendedName>
        <fullName evidence="3">porphobilinogen synthase</fullName>
        <ecNumber evidence="3">4.2.1.24</ecNumber>
    </recommendedName>
    <alternativeName>
        <fullName evidence="9">Porphobilinogen synthase</fullName>
    </alternativeName>
</protein>
<accession>A0A6A4W7N8</accession>
<gene>
    <name evidence="13" type="primary">Alad_1</name>
    <name evidence="13" type="ORF">FJT64_025395</name>
</gene>
<comment type="catalytic activity">
    <reaction evidence="10">
        <text>2 5-aminolevulinate = porphobilinogen + 2 H2O + H(+)</text>
        <dbReference type="Rhea" id="RHEA:24064"/>
        <dbReference type="ChEBI" id="CHEBI:15377"/>
        <dbReference type="ChEBI" id="CHEBI:15378"/>
        <dbReference type="ChEBI" id="CHEBI:58126"/>
        <dbReference type="ChEBI" id="CHEBI:356416"/>
        <dbReference type="EC" id="4.2.1.24"/>
    </reaction>
</comment>
<evidence type="ECO:0000256" key="1">
    <source>
        <dbReference type="ARBA" id="ARBA00004694"/>
    </source>
</evidence>
<dbReference type="OrthoDB" id="1530at2759"/>
<dbReference type="PANTHER" id="PTHR11458:SF0">
    <property type="entry name" value="DELTA-AMINOLEVULINIC ACID DEHYDRATASE"/>
    <property type="match status" value="1"/>
</dbReference>
<comment type="pathway">
    <text evidence="1">Porphyrin-containing compound metabolism; protoporphyrin-IX biosynthesis; coproporphyrinogen-III from 5-aminolevulinate: step 1/4.</text>
</comment>
<dbReference type="GO" id="GO:0006782">
    <property type="term" value="P:protoporphyrinogen IX biosynthetic process"/>
    <property type="evidence" value="ECO:0007669"/>
    <property type="project" value="UniProtKB-UniPathway"/>
</dbReference>
<dbReference type="GO" id="GO:0004655">
    <property type="term" value="F:porphobilinogen synthase activity"/>
    <property type="evidence" value="ECO:0007669"/>
    <property type="project" value="UniProtKB-EC"/>
</dbReference>
<comment type="function">
    <text evidence="7">Catalyzes an early step in the biosynthesis of tetrapyrroles. Binds two molecules of 5-aminolevulinate per subunit, each at a distinct site, and catalyzes their condensation to form porphobilinogen.</text>
</comment>
<sequence>MESTPASHRLHSGYNHQVARSWQEIGATLQANNLMYPLFIVDDPDAVQPVASMPGVSRYGVNQLEQVLPPLVQDGLTSVLLFGVPEGQKDERGSGADVPDNAVIKAIRTIKSCCPSLLIACDVCLCPYTSHGHCGILHEDGTINNPPSIARLAEVALAYAQAGADVVAPSDMMDWSCGGHQIPAGRRRPRRSLRRPLVRRASSPAASTGPFRDAAKSAPAFGDRRCYQLPPGGRGLAARAAAR</sequence>
<comment type="caution">
    <text evidence="13">The sequence shown here is derived from an EMBL/GenBank/DDBJ whole genome shotgun (WGS) entry which is preliminary data.</text>
</comment>
<evidence type="ECO:0000313" key="13">
    <source>
        <dbReference type="EMBL" id="KAF0302505.1"/>
    </source>
</evidence>
<evidence type="ECO:0000256" key="5">
    <source>
        <dbReference type="ARBA" id="ARBA00023239"/>
    </source>
</evidence>
<keyword evidence="5" id="KW-0456">Lyase</keyword>
<evidence type="ECO:0000256" key="12">
    <source>
        <dbReference type="SAM" id="MobiDB-lite"/>
    </source>
</evidence>
<dbReference type="AlphaFoldDB" id="A0A6A4W7N8"/>
<dbReference type="GO" id="GO:0008270">
    <property type="term" value="F:zinc ion binding"/>
    <property type="evidence" value="ECO:0007669"/>
    <property type="project" value="TreeGrafter"/>
</dbReference>
<comment type="subunit">
    <text evidence="8">Homooctamer; active form. Homohexamer; low activity form.</text>
</comment>
<keyword evidence="6" id="KW-0627">Porphyrin biosynthesis</keyword>
<evidence type="ECO:0000256" key="10">
    <source>
        <dbReference type="ARBA" id="ARBA00047651"/>
    </source>
</evidence>
<reference evidence="13 14" key="1">
    <citation type="submission" date="2019-07" db="EMBL/GenBank/DDBJ databases">
        <title>Draft genome assembly of a fouling barnacle, Amphibalanus amphitrite (Darwin, 1854): The first reference genome for Thecostraca.</title>
        <authorList>
            <person name="Kim W."/>
        </authorList>
    </citation>
    <scope>NUCLEOTIDE SEQUENCE [LARGE SCALE GENOMIC DNA]</scope>
    <source>
        <strain evidence="13">SNU_AA5</strain>
        <tissue evidence="13">Soma without cirri and trophi</tissue>
    </source>
</reference>
<dbReference type="InterPro" id="IPR013785">
    <property type="entry name" value="Aldolase_TIM"/>
</dbReference>
<keyword evidence="4" id="KW-0350">Heme biosynthesis</keyword>